<evidence type="ECO:0000313" key="2">
    <source>
        <dbReference type="EMBL" id="QDU41253.1"/>
    </source>
</evidence>
<dbReference type="RefSeq" id="WP_145372470.1">
    <property type="nucleotide sequence ID" value="NZ_CP036275.1"/>
</dbReference>
<dbReference type="Proteomes" id="UP000320496">
    <property type="component" value="Chromosome"/>
</dbReference>
<evidence type="ECO:0000313" key="3">
    <source>
        <dbReference type="Proteomes" id="UP000320496"/>
    </source>
</evidence>
<reference evidence="2 3" key="1">
    <citation type="submission" date="2019-02" db="EMBL/GenBank/DDBJ databases">
        <title>Deep-cultivation of Planctomycetes and their phenomic and genomic characterization uncovers novel biology.</title>
        <authorList>
            <person name="Wiegand S."/>
            <person name="Jogler M."/>
            <person name="Boedeker C."/>
            <person name="Pinto D."/>
            <person name="Vollmers J."/>
            <person name="Rivas-Marin E."/>
            <person name="Kohn T."/>
            <person name="Peeters S.H."/>
            <person name="Heuer A."/>
            <person name="Rast P."/>
            <person name="Oberbeckmann S."/>
            <person name="Bunk B."/>
            <person name="Jeske O."/>
            <person name="Meyerdierks A."/>
            <person name="Storesund J.E."/>
            <person name="Kallscheuer N."/>
            <person name="Luecker S."/>
            <person name="Lage O.M."/>
            <person name="Pohl T."/>
            <person name="Merkel B.J."/>
            <person name="Hornburger P."/>
            <person name="Mueller R.-W."/>
            <person name="Bruemmer F."/>
            <person name="Labrenz M."/>
            <person name="Spormann A.M."/>
            <person name="Op den Camp H."/>
            <person name="Overmann J."/>
            <person name="Amann R."/>
            <person name="Jetten M.S.M."/>
            <person name="Mascher T."/>
            <person name="Medema M.H."/>
            <person name="Devos D.P."/>
            <person name="Kaster A.-K."/>
            <person name="Ovreas L."/>
            <person name="Rohde M."/>
            <person name="Galperin M.Y."/>
            <person name="Jogler C."/>
        </authorList>
    </citation>
    <scope>NUCLEOTIDE SEQUENCE [LARGE SCALE GENOMIC DNA]</scope>
    <source>
        <strain evidence="2 3">Mal4</strain>
    </source>
</reference>
<gene>
    <name evidence="2" type="ORF">Mal4_56180</name>
</gene>
<evidence type="ECO:0000256" key="1">
    <source>
        <dbReference type="SAM" id="MobiDB-lite"/>
    </source>
</evidence>
<sequence length="130" mass="13788">MADSAALLDVLPGHATRERSPRPAIKPAVPPESPRETPAPVEEKSPERVILEADEIVFKVGEATLTLSKEGSGTIELRAPNVRLVGEHVLSEASASNTIVGETVVSEATQTSDLLAKLIRINGQCVKINC</sequence>
<feature type="region of interest" description="Disordered" evidence="1">
    <location>
        <begin position="1"/>
        <end position="46"/>
    </location>
</feature>
<dbReference type="KEGG" id="mri:Mal4_56180"/>
<protein>
    <submittedName>
        <fullName evidence="2">Uncharacterized protein</fullName>
    </submittedName>
</protein>
<name>A0A517ZFI2_9PLAN</name>
<dbReference type="AlphaFoldDB" id="A0A517ZFI2"/>
<dbReference type="EMBL" id="CP036275">
    <property type="protein sequence ID" value="QDU41253.1"/>
    <property type="molecule type" value="Genomic_DNA"/>
</dbReference>
<proteinExistence type="predicted"/>
<keyword evidence="3" id="KW-1185">Reference proteome</keyword>
<organism evidence="2 3">
    <name type="scientific">Maioricimonas rarisocia</name>
    <dbReference type="NCBI Taxonomy" id="2528026"/>
    <lineage>
        <taxon>Bacteria</taxon>
        <taxon>Pseudomonadati</taxon>
        <taxon>Planctomycetota</taxon>
        <taxon>Planctomycetia</taxon>
        <taxon>Planctomycetales</taxon>
        <taxon>Planctomycetaceae</taxon>
        <taxon>Maioricimonas</taxon>
    </lineage>
</organism>
<accession>A0A517ZFI2</accession>